<protein>
    <submittedName>
        <fullName evidence="1">Uncharacterized protein</fullName>
    </submittedName>
</protein>
<dbReference type="OrthoDB" id="2506088at2759"/>
<gene>
    <name evidence="1" type="ORF">VP01_3516g1</name>
</gene>
<dbReference type="STRING" id="27349.A0A0L6UVJ5"/>
<dbReference type="PANTHER" id="PTHR31912:SF34">
    <property type="entry name" value="NOTOCHORD-RELATED PROTEIN"/>
    <property type="match status" value="1"/>
</dbReference>
<evidence type="ECO:0000313" key="1">
    <source>
        <dbReference type="EMBL" id="KNZ52576.1"/>
    </source>
</evidence>
<sequence>MSSTKKSSRQEKKLFNPFLNLKAHCRCFVFLGFDGCLDTPVEILHVFPLGLYFVKHFQSIIGFKIVIQLVPFVFYQFMNESQIQIWVALSDWGTYIFQTPIRNMNHVKMNARWVNKPKFHMLLHLPLSVQQFGPAMLFATEKFESFNSLLRNASVNSNRHIPGRDLSICFSNYECMQEILSGGQLYHQIDKYNFVASHEVLNLFKKEIIQKSLGYNHRITHTENIIKLKPIPKNHQSQAVPECLKKIKPKWKLDQLESLTIDPHKILKFGTYIWGVDAYVIIVKRIEIKGVLEFYQMRLLERTPHTKMIYPHEVISTIDECPSLNYYFTHTMLQRFVLNHASLHSSTNHHQLAHMESQQTNTNHIIEAAKIGLQTWK</sequence>
<reference evidence="1 2" key="1">
    <citation type="submission" date="2015-08" db="EMBL/GenBank/DDBJ databases">
        <title>Next Generation Sequencing and Analysis of the Genome of Puccinia sorghi L Schw, the Causal Agent of Maize Common Rust.</title>
        <authorList>
            <person name="Rochi L."/>
            <person name="Burguener G."/>
            <person name="Darino M."/>
            <person name="Turjanski A."/>
            <person name="Kreff E."/>
            <person name="Dieguez M.J."/>
            <person name="Sacco F."/>
        </authorList>
    </citation>
    <scope>NUCLEOTIDE SEQUENCE [LARGE SCALE GENOMIC DNA]</scope>
    <source>
        <strain evidence="1 2">RO10H11247</strain>
    </source>
</reference>
<dbReference type="EMBL" id="LAVV01008520">
    <property type="protein sequence ID" value="KNZ52576.1"/>
    <property type="molecule type" value="Genomic_DNA"/>
</dbReference>
<organism evidence="1 2">
    <name type="scientific">Puccinia sorghi</name>
    <dbReference type="NCBI Taxonomy" id="27349"/>
    <lineage>
        <taxon>Eukaryota</taxon>
        <taxon>Fungi</taxon>
        <taxon>Dikarya</taxon>
        <taxon>Basidiomycota</taxon>
        <taxon>Pucciniomycotina</taxon>
        <taxon>Pucciniomycetes</taxon>
        <taxon>Pucciniales</taxon>
        <taxon>Pucciniaceae</taxon>
        <taxon>Puccinia</taxon>
    </lineage>
</organism>
<accession>A0A0L6UVJ5</accession>
<dbReference type="AlphaFoldDB" id="A0A0L6UVJ5"/>
<dbReference type="VEuPathDB" id="FungiDB:VP01_3516g1"/>
<name>A0A0L6UVJ5_9BASI</name>
<evidence type="ECO:0000313" key="2">
    <source>
        <dbReference type="Proteomes" id="UP000037035"/>
    </source>
</evidence>
<keyword evidence="2" id="KW-1185">Reference proteome</keyword>
<dbReference type="PANTHER" id="PTHR31912">
    <property type="entry name" value="IP13529P"/>
    <property type="match status" value="1"/>
</dbReference>
<comment type="caution">
    <text evidence="1">The sequence shown here is derived from an EMBL/GenBank/DDBJ whole genome shotgun (WGS) entry which is preliminary data.</text>
</comment>
<dbReference type="Proteomes" id="UP000037035">
    <property type="component" value="Unassembled WGS sequence"/>
</dbReference>
<proteinExistence type="predicted"/>